<dbReference type="GO" id="GO:0034039">
    <property type="term" value="F:8-oxo-7,8-dihydroguanine DNA N-glycosylase activity"/>
    <property type="evidence" value="ECO:0007669"/>
    <property type="project" value="TreeGrafter"/>
</dbReference>
<sequence>MKNIVLFQSDLLKWYHKNARVLPWRSNPTPYRVWISEMMLQQTRVDTVIPYFTRFMNELPDIPALAGVEEDKLLKLWQGLGYYNRALNLKKTAKILVEKYQGQLPSDVKTLMELPGIGPYSAGAIASIAFEKAVPAVDGNVLRIMARILASREDMNQVKIKKQMQEFMLEVVPLNDPGAFNQAMMDLGATICLPNGEPKCEKCPVRKHCRAFELKLTSQIPIKVSKKRRGIEEKTVFVLSSGEKFALQKRKAGGLLPNLWEFPNTSGYLTEEQSRSVLEDWGILVEEMLELKPSKHIFSHIEWHMKGFFVTAANTDKSSSNFVWVTKEEIQHQYSIPTAFKDFIKYILK</sequence>
<gene>
    <name evidence="16" type="primary">mutY</name>
    <name evidence="16" type="ORF">EQM06_05855</name>
</gene>
<dbReference type="InterPro" id="IPR005760">
    <property type="entry name" value="A/G_AdeGlyc_MutY"/>
</dbReference>
<dbReference type="SUPFAM" id="SSF48150">
    <property type="entry name" value="DNA-glycosylase"/>
    <property type="match status" value="1"/>
</dbReference>
<dbReference type="GO" id="GO:0035485">
    <property type="term" value="F:adenine/guanine mispair binding"/>
    <property type="evidence" value="ECO:0007669"/>
    <property type="project" value="TreeGrafter"/>
</dbReference>
<dbReference type="EMBL" id="CP035281">
    <property type="protein sequence ID" value="QAT44100.1"/>
    <property type="molecule type" value="Genomic_DNA"/>
</dbReference>
<keyword evidence="13 14" id="KW-0326">Glycosidase</keyword>
<comment type="catalytic activity">
    <reaction evidence="1 14">
        <text>Hydrolyzes free adenine bases from 7,8-dihydro-8-oxoguanine:adenine mismatched double-stranded DNA, leaving an apurinic site.</text>
        <dbReference type="EC" id="3.2.2.31"/>
    </reaction>
</comment>
<evidence type="ECO:0000259" key="15">
    <source>
        <dbReference type="SMART" id="SM00478"/>
    </source>
</evidence>
<dbReference type="OrthoDB" id="9802365at2"/>
<keyword evidence="9" id="KW-0378">Hydrolase</keyword>
<evidence type="ECO:0000313" key="16">
    <source>
        <dbReference type="EMBL" id="QAT44100.1"/>
    </source>
</evidence>
<evidence type="ECO:0000256" key="14">
    <source>
        <dbReference type="RuleBase" id="RU365096"/>
    </source>
</evidence>
<dbReference type="InterPro" id="IPR044298">
    <property type="entry name" value="MIG/MutY"/>
</dbReference>
<evidence type="ECO:0000256" key="3">
    <source>
        <dbReference type="ARBA" id="ARBA00008343"/>
    </source>
</evidence>
<dbReference type="InterPro" id="IPR029119">
    <property type="entry name" value="MutY_C"/>
</dbReference>
<dbReference type="CDD" id="cd03431">
    <property type="entry name" value="NUDIX_DNA_Glycosylase_C-MutY"/>
    <property type="match status" value="1"/>
</dbReference>
<evidence type="ECO:0000256" key="4">
    <source>
        <dbReference type="ARBA" id="ARBA00012045"/>
    </source>
</evidence>
<keyword evidence="8 14" id="KW-0227">DNA damage</keyword>
<evidence type="ECO:0000256" key="5">
    <source>
        <dbReference type="ARBA" id="ARBA00022023"/>
    </source>
</evidence>
<dbReference type="Pfam" id="PF14815">
    <property type="entry name" value="NUDIX_4"/>
    <property type="match status" value="1"/>
</dbReference>
<dbReference type="SMART" id="SM00478">
    <property type="entry name" value="ENDO3c"/>
    <property type="match status" value="1"/>
</dbReference>
<dbReference type="NCBIfam" id="TIGR01084">
    <property type="entry name" value="mutY"/>
    <property type="match status" value="1"/>
</dbReference>
<evidence type="ECO:0000256" key="12">
    <source>
        <dbReference type="ARBA" id="ARBA00023204"/>
    </source>
</evidence>
<protein>
    <recommendedName>
        <fullName evidence="5 14">Adenine DNA glycosylase</fullName>
        <ecNumber evidence="4 14">3.2.2.31</ecNumber>
    </recommendedName>
</protein>
<keyword evidence="11" id="KW-0411">Iron-sulfur</keyword>
<dbReference type="Gene3D" id="3.90.79.10">
    <property type="entry name" value="Nucleoside Triphosphate Pyrophosphohydrolase"/>
    <property type="match status" value="1"/>
</dbReference>
<dbReference type="Pfam" id="PF00633">
    <property type="entry name" value="HHH"/>
    <property type="match status" value="1"/>
</dbReference>
<dbReference type="Gene3D" id="1.10.1670.10">
    <property type="entry name" value="Helix-hairpin-Helix base-excision DNA repair enzymes (C-terminal)"/>
    <property type="match status" value="1"/>
</dbReference>
<keyword evidence="17" id="KW-1185">Reference proteome</keyword>
<keyword evidence="6" id="KW-0004">4Fe-4S</keyword>
<reference evidence="16 17" key="1">
    <citation type="submission" date="2019-01" db="EMBL/GenBank/DDBJ databases">
        <title>Draft genomes of a novel of Aminipila strains.</title>
        <authorList>
            <person name="Ma S."/>
        </authorList>
    </citation>
    <scope>NUCLEOTIDE SEQUENCE [LARGE SCALE GENOMIC DNA]</scope>
    <source>
        <strain evidence="17">JN-39</strain>
    </source>
</reference>
<evidence type="ECO:0000313" key="17">
    <source>
        <dbReference type="Proteomes" id="UP000287601"/>
    </source>
</evidence>
<dbReference type="InterPro" id="IPR000445">
    <property type="entry name" value="HhH_motif"/>
</dbReference>
<dbReference type="CDD" id="cd00056">
    <property type="entry name" value="ENDO3c"/>
    <property type="match status" value="1"/>
</dbReference>
<dbReference type="InterPro" id="IPR011257">
    <property type="entry name" value="DNA_glycosylase"/>
</dbReference>
<comment type="similarity">
    <text evidence="3 14">Belongs to the Nth/MutY family.</text>
</comment>
<dbReference type="PANTHER" id="PTHR42944:SF1">
    <property type="entry name" value="ADENINE DNA GLYCOSYLASE"/>
    <property type="match status" value="1"/>
</dbReference>
<dbReference type="InterPro" id="IPR003265">
    <property type="entry name" value="HhH-GPD_domain"/>
</dbReference>
<dbReference type="AlphaFoldDB" id="A0A410PZ24"/>
<dbReference type="GO" id="GO:0006284">
    <property type="term" value="P:base-excision repair"/>
    <property type="evidence" value="ECO:0007669"/>
    <property type="project" value="UniProtKB-UniRule"/>
</dbReference>
<organism evidence="16 17">
    <name type="scientific">Aminipila luticellarii</name>
    <dbReference type="NCBI Taxonomy" id="2507160"/>
    <lineage>
        <taxon>Bacteria</taxon>
        <taxon>Bacillati</taxon>
        <taxon>Bacillota</taxon>
        <taxon>Clostridia</taxon>
        <taxon>Peptostreptococcales</taxon>
        <taxon>Anaerovoracaceae</taxon>
        <taxon>Aminipila</taxon>
    </lineage>
</organism>
<dbReference type="FunFam" id="1.10.340.30:FF:000002">
    <property type="entry name" value="Adenine DNA glycosylase"/>
    <property type="match status" value="1"/>
</dbReference>
<keyword evidence="7" id="KW-0479">Metal-binding</keyword>
<evidence type="ECO:0000256" key="8">
    <source>
        <dbReference type="ARBA" id="ARBA00022763"/>
    </source>
</evidence>
<dbReference type="KEGG" id="amij:EQM06_05855"/>
<evidence type="ECO:0000256" key="2">
    <source>
        <dbReference type="ARBA" id="ARBA00002933"/>
    </source>
</evidence>
<dbReference type="EC" id="3.2.2.31" evidence="4 14"/>
<dbReference type="InterPro" id="IPR004036">
    <property type="entry name" value="Endonuclease-III-like_CS2"/>
</dbReference>
<evidence type="ECO:0000256" key="1">
    <source>
        <dbReference type="ARBA" id="ARBA00000843"/>
    </source>
</evidence>
<dbReference type="InterPro" id="IPR023170">
    <property type="entry name" value="HhH_base_excis_C"/>
</dbReference>
<dbReference type="GO" id="GO:0006298">
    <property type="term" value="P:mismatch repair"/>
    <property type="evidence" value="ECO:0007669"/>
    <property type="project" value="TreeGrafter"/>
</dbReference>
<dbReference type="GO" id="GO:0051539">
    <property type="term" value="F:4 iron, 4 sulfur cluster binding"/>
    <property type="evidence" value="ECO:0007669"/>
    <property type="project" value="UniProtKB-UniRule"/>
</dbReference>
<dbReference type="Proteomes" id="UP000287601">
    <property type="component" value="Chromosome"/>
</dbReference>
<proteinExistence type="inferred from homology"/>
<dbReference type="GO" id="GO:0046872">
    <property type="term" value="F:metal ion binding"/>
    <property type="evidence" value="ECO:0007669"/>
    <property type="project" value="UniProtKB-UniRule"/>
</dbReference>
<dbReference type="Gene3D" id="1.10.340.30">
    <property type="entry name" value="Hypothetical protein, domain 2"/>
    <property type="match status" value="1"/>
</dbReference>
<feature type="domain" description="HhH-GPD" evidence="15">
    <location>
        <begin position="39"/>
        <end position="190"/>
    </location>
</feature>
<dbReference type="PROSITE" id="PS01155">
    <property type="entry name" value="ENDONUCLEASE_III_2"/>
    <property type="match status" value="1"/>
</dbReference>
<evidence type="ECO:0000256" key="6">
    <source>
        <dbReference type="ARBA" id="ARBA00022485"/>
    </source>
</evidence>
<evidence type="ECO:0000256" key="9">
    <source>
        <dbReference type="ARBA" id="ARBA00022801"/>
    </source>
</evidence>
<comment type="function">
    <text evidence="2">Adenine glycosylase active on G-A mispairs. MutY also corrects error-prone DNA synthesis past GO lesions which are due to the oxidatively damaged form of guanine: 7,8-dihydro-8-oxoguanine (8-oxo-dGTP).</text>
</comment>
<evidence type="ECO:0000256" key="7">
    <source>
        <dbReference type="ARBA" id="ARBA00022723"/>
    </source>
</evidence>
<dbReference type="GO" id="GO:0000701">
    <property type="term" value="F:purine-specific mismatch base pair DNA N-glycosylase activity"/>
    <property type="evidence" value="ECO:0007669"/>
    <property type="project" value="UniProtKB-EC"/>
</dbReference>
<dbReference type="SUPFAM" id="SSF55811">
    <property type="entry name" value="Nudix"/>
    <property type="match status" value="1"/>
</dbReference>
<dbReference type="GO" id="GO:0032357">
    <property type="term" value="F:oxidized purine DNA binding"/>
    <property type="evidence" value="ECO:0007669"/>
    <property type="project" value="TreeGrafter"/>
</dbReference>
<keyword evidence="12" id="KW-0234">DNA repair</keyword>
<name>A0A410PZ24_9FIRM</name>
<keyword evidence="10 14" id="KW-0408">Iron</keyword>
<dbReference type="InterPro" id="IPR015797">
    <property type="entry name" value="NUDIX_hydrolase-like_dom_sf"/>
</dbReference>
<comment type="cofactor">
    <cofactor evidence="14">
        <name>[4Fe-4S] cluster</name>
        <dbReference type="ChEBI" id="CHEBI:49883"/>
    </cofactor>
    <text evidence="14">Binds 1 [4Fe-4S] cluster.</text>
</comment>
<evidence type="ECO:0000256" key="10">
    <source>
        <dbReference type="ARBA" id="ARBA00023004"/>
    </source>
</evidence>
<evidence type="ECO:0000256" key="11">
    <source>
        <dbReference type="ARBA" id="ARBA00023014"/>
    </source>
</evidence>
<evidence type="ECO:0000256" key="13">
    <source>
        <dbReference type="ARBA" id="ARBA00023295"/>
    </source>
</evidence>
<dbReference type="PANTHER" id="PTHR42944">
    <property type="entry name" value="ADENINE DNA GLYCOSYLASE"/>
    <property type="match status" value="1"/>
</dbReference>
<dbReference type="Pfam" id="PF00730">
    <property type="entry name" value="HhH-GPD"/>
    <property type="match status" value="1"/>
</dbReference>
<accession>A0A410PZ24</accession>